<evidence type="ECO:0000313" key="4">
    <source>
        <dbReference type="Proteomes" id="UP000589626"/>
    </source>
</evidence>
<dbReference type="AlphaFoldDB" id="A0A7W4VS96"/>
<evidence type="ECO:0000256" key="1">
    <source>
        <dbReference type="PROSITE-ProRule" id="PRU01250"/>
    </source>
</evidence>
<keyword evidence="1" id="KW-0862">Zinc</keyword>
<dbReference type="GO" id="GO:0008270">
    <property type="term" value="F:zinc ion binding"/>
    <property type="evidence" value="ECO:0007669"/>
    <property type="project" value="UniProtKB-UniRule"/>
</dbReference>
<comment type="caution">
    <text evidence="3">The sequence shown here is derived from an EMBL/GenBank/DDBJ whole genome shotgun (WGS) entry which is preliminary data.</text>
</comment>
<feature type="domain" description="ClpX-type ZB" evidence="2">
    <location>
        <begin position="1"/>
        <end position="53"/>
    </location>
</feature>
<evidence type="ECO:0000259" key="2">
    <source>
        <dbReference type="PROSITE" id="PS51902"/>
    </source>
</evidence>
<keyword evidence="1" id="KW-0479">Metal-binding</keyword>
<dbReference type="SMART" id="SM00994">
    <property type="entry name" value="zf-C4_ClpX"/>
    <property type="match status" value="1"/>
</dbReference>
<dbReference type="GO" id="GO:0006457">
    <property type="term" value="P:protein folding"/>
    <property type="evidence" value="ECO:0007669"/>
    <property type="project" value="UniProtKB-UniRule"/>
</dbReference>
<feature type="binding site" evidence="1">
    <location>
        <position position="37"/>
    </location>
    <ligand>
        <name>Zn(2+)</name>
        <dbReference type="ChEBI" id="CHEBI:29105"/>
    </ligand>
</feature>
<feature type="binding site" evidence="1">
    <location>
        <position position="12"/>
    </location>
    <ligand>
        <name>Zn(2+)</name>
        <dbReference type="ChEBI" id="CHEBI:29105"/>
    </ligand>
</feature>
<evidence type="ECO:0000313" key="3">
    <source>
        <dbReference type="EMBL" id="MBB3040855.1"/>
    </source>
</evidence>
<dbReference type="InterPro" id="IPR059188">
    <property type="entry name" value="Znf_CLPX-like"/>
</dbReference>
<gene>
    <name evidence="3" type="ORF">FHU40_000656</name>
</gene>
<accession>A0A7W4VS96</accession>
<dbReference type="GO" id="GO:0046983">
    <property type="term" value="F:protein dimerization activity"/>
    <property type="evidence" value="ECO:0007669"/>
    <property type="project" value="UniProtKB-UniRule"/>
</dbReference>
<name>A0A7W4VS96_9ACTN</name>
<protein>
    <recommendedName>
        <fullName evidence="2">ClpX-type ZB domain-containing protein</fullName>
    </recommendedName>
</protein>
<dbReference type="RefSeq" id="WP_183590836.1">
    <property type="nucleotide sequence ID" value="NZ_JACHWR010000001.1"/>
</dbReference>
<dbReference type="Gene3D" id="6.20.220.10">
    <property type="entry name" value="ClpX chaperone, C4-type zinc finger domain"/>
    <property type="match status" value="1"/>
</dbReference>
<keyword evidence="1" id="KW-0143">Chaperone</keyword>
<dbReference type="Proteomes" id="UP000589626">
    <property type="component" value="Unassembled WGS sequence"/>
</dbReference>
<dbReference type="PROSITE" id="PS51902">
    <property type="entry name" value="CLPX_ZB"/>
    <property type="match status" value="1"/>
</dbReference>
<dbReference type="InterPro" id="IPR010603">
    <property type="entry name" value="Znf_CppX_C4"/>
</dbReference>
<reference evidence="3 4" key="1">
    <citation type="submission" date="2020-08" db="EMBL/GenBank/DDBJ databases">
        <title>Sequencing the genomes of 1000 actinobacteria strains.</title>
        <authorList>
            <person name="Klenk H.-P."/>
        </authorList>
    </citation>
    <scope>NUCLEOTIDE SEQUENCE [LARGE SCALE GENOMIC DNA]</scope>
    <source>
        <strain evidence="3 4">DSM 105498</strain>
    </source>
</reference>
<feature type="binding site" evidence="1">
    <location>
        <position position="34"/>
    </location>
    <ligand>
        <name>Zn(2+)</name>
        <dbReference type="ChEBI" id="CHEBI:29105"/>
    </ligand>
</feature>
<organism evidence="3 4">
    <name type="scientific">Nocardioides soli</name>
    <dbReference type="NCBI Taxonomy" id="1036020"/>
    <lineage>
        <taxon>Bacteria</taxon>
        <taxon>Bacillati</taxon>
        <taxon>Actinomycetota</taxon>
        <taxon>Actinomycetes</taxon>
        <taxon>Propionibacteriales</taxon>
        <taxon>Nocardioidaceae</taxon>
        <taxon>Nocardioides</taxon>
    </lineage>
</organism>
<keyword evidence="4" id="KW-1185">Reference proteome</keyword>
<comment type="similarity">
    <text evidence="1">Belongs to the ClpX chaperone family.</text>
</comment>
<sequence>MTMDTDVRRKSCSFCGVRGKRGMKFGGGLGAMICESCVEHYHELFQSRSRTKAASKPPWESMSDTEILANLPLISQTAAQVDEFLVEWVELARSRKISWAEIGKAFGVSRQAAWERFAQRVEQVRSRSTSA</sequence>
<proteinExistence type="inferred from homology"/>
<feature type="binding site" evidence="1">
    <location>
        <position position="15"/>
    </location>
    <ligand>
        <name>Zn(2+)</name>
        <dbReference type="ChEBI" id="CHEBI:29105"/>
    </ligand>
</feature>
<dbReference type="InterPro" id="IPR038366">
    <property type="entry name" value="Znf_CppX_C4_sf"/>
</dbReference>
<dbReference type="EMBL" id="JACHWR010000001">
    <property type="protein sequence ID" value="MBB3040855.1"/>
    <property type="molecule type" value="Genomic_DNA"/>
</dbReference>
<dbReference type="GO" id="GO:0051082">
    <property type="term" value="F:unfolded protein binding"/>
    <property type="evidence" value="ECO:0007669"/>
    <property type="project" value="UniProtKB-UniRule"/>
</dbReference>